<sequence>MADFTTLTMEANHGTLIAPVWVVVGPTANHEVRWSDLATQKDIASAAWPAMIRPVATSIVNYTYAYTADATGNGFISNAGAIDCPAYDENNYLWARWNWDNLGTFASAPIFTAYPTNAHGAIVADDGSLLGGKIADTGGAGYSYLKGNAFGQVDSVAAPAAAPAAAPVVTDGTVGSVSPGAGANWIANFQDLQGDNDWITAPFTPAALTADTWSLHFALFTGPNETPALYVVVMSLKYTWT</sequence>
<gene>
    <name evidence="1" type="ORF">S03H2_28325</name>
</gene>
<reference evidence="1" key="1">
    <citation type="journal article" date="2014" name="Front. Microbiol.">
        <title>High frequency of phylogenetically diverse reductive dehalogenase-homologous genes in deep subseafloor sedimentary metagenomes.</title>
        <authorList>
            <person name="Kawai M."/>
            <person name="Futagami T."/>
            <person name="Toyoda A."/>
            <person name="Takaki Y."/>
            <person name="Nishi S."/>
            <person name="Hori S."/>
            <person name="Arai W."/>
            <person name="Tsubouchi T."/>
            <person name="Morono Y."/>
            <person name="Uchiyama I."/>
            <person name="Ito T."/>
            <person name="Fujiyama A."/>
            <person name="Inagaki F."/>
            <person name="Takami H."/>
        </authorList>
    </citation>
    <scope>NUCLEOTIDE SEQUENCE</scope>
    <source>
        <strain evidence="1">Expedition CK06-06</strain>
    </source>
</reference>
<proteinExistence type="predicted"/>
<protein>
    <submittedName>
        <fullName evidence="1">Uncharacterized protein</fullName>
    </submittedName>
</protein>
<accession>X1IE58</accession>
<organism evidence="1">
    <name type="scientific">marine sediment metagenome</name>
    <dbReference type="NCBI Taxonomy" id="412755"/>
    <lineage>
        <taxon>unclassified sequences</taxon>
        <taxon>metagenomes</taxon>
        <taxon>ecological metagenomes</taxon>
    </lineage>
</organism>
<dbReference type="AlphaFoldDB" id="X1IE58"/>
<comment type="caution">
    <text evidence="1">The sequence shown here is derived from an EMBL/GenBank/DDBJ whole genome shotgun (WGS) entry which is preliminary data.</text>
</comment>
<dbReference type="EMBL" id="BARU01017061">
    <property type="protein sequence ID" value="GAH55873.1"/>
    <property type="molecule type" value="Genomic_DNA"/>
</dbReference>
<evidence type="ECO:0000313" key="1">
    <source>
        <dbReference type="EMBL" id="GAH55873.1"/>
    </source>
</evidence>
<name>X1IE58_9ZZZZ</name>